<comment type="caution">
    <text evidence="2">The sequence shown here is derived from an EMBL/GenBank/DDBJ whole genome shotgun (WGS) entry which is preliminary data.</text>
</comment>
<gene>
    <name evidence="2" type="ORF">BST86_08755</name>
</gene>
<sequence>MKSLIHKSVSITMALLLLLTTTSFSIAAHFCGDHLVDIAFYDDARSCEMQDTDPEMHNAMKNMGCCKDKQIVSDSDQDFQKNTFDFSLDQLVFITAFAHSYAVLLEQDLDTAKNRLIKESPPLPGRDLFLLHDSFLI</sequence>
<protein>
    <submittedName>
        <fullName evidence="2">Uncharacterized protein</fullName>
    </submittedName>
</protein>
<dbReference type="EMBL" id="MQUC01000003">
    <property type="protein sequence ID" value="PRP67181.1"/>
    <property type="molecule type" value="Genomic_DNA"/>
</dbReference>
<name>A0A2S9WUN3_9FLAO</name>
<evidence type="ECO:0000313" key="3">
    <source>
        <dbReference type="Proteomes" id="UP000239532"/>
    </source>
</evidence>
<accession>A0A2S9WUN3</accession>
<dbReference type="NCBIfam" id="NF047658">
    <property type="entry name" value="HYC_CC_PP"/>
    <property type="match status" value="1"/>
</dbReference>
<reference evidence="2 3" key="1">
    <citation type="submission" date="2016-11" db="EMBL/GenBank/DDBJ databases">
        <title>Trade-off between light-utilization and light-protection in marine flavobacteria.</title>
        <authorList>
            <person name="Kumagai Y."/>
        </authorList>
    </citation>
    <scope>NUCLEOTIDE SEQUENCE [LARGE SCALE GENOMIC DNA]</scope>
    <source>
        <strain evidence="2 3">JCM 17109</strain>
    </source>
</reference>
<keyword evidence="3" id="KW-1185">Reference proteome</keyword>
<evidence type="ECO:0000256" key="1">
    <source>
        <dbReference type="SAM" id="SignalP"/>
    </source>
</evidence>
<dbReference type="Proteomes" id="UP000239532">
    <property type="component" value="Unassembled WGS sequence"/>
</dbReference>
<dbReference type="InterPro" id="IPR058060">
    <property type="entry name" value="HYC_CC_PP"/>
</dbReference>
<dbReference type="AlphaFoldDB" id="A0A2S9WUN3"/>
<organism evidence="2 3">
    <name type="scientific">Nonlabens agnitus</name>
    <dbReference type="NCBI Taxonomy" id="870484"/>
    <lineage>
        <taxon>Bacteria</taxon>
        <taxon>Pseudomonadati</taxon>
        <taxon>Bacteroidota</taxon>
        <taxon>Flavobacteriia</taxon>
        <taxon>Flavobacteriales</taxon>
        <taxon>Flavobacteriaceae</taxon>
        <taxon>Nonlabens</taxon>
    </lineage>
</organism>
<feature type="chain" id="PRO_5015771317" evidence="1">
    <location>
        <begin position="28"/>
        <end position="137"/>
    </location>
</feature>
<dbReference type="InterPro" id="IPR058512">
    <property type="entry name" value="DUF8199"/>
</dbReference>
<dbReference type="OrthoDB" id="1493875at2"/>
<evidence type="ECO:0000313" key="2">
    <source>
        <dbReference type="EMBL" id="PRP67181.1"/>
    </source>
</evidence>
<dbReference type="RefSeq" id="WP_105982948.1">
    <property type="nucleotide sequence ID" value="NZ_MQUC01000003.1"/>
</dbReference>
<keyword evidence="1" id="KW-0732">Signal</keyword>
<proteinExistence type="predicted"/>
<feature type="signal peptide" evidence="1">
    <location>
        <begin position="1"/>
        <end position="27"/>
    </location>
</feature>
<dbReference type="Pfam" id="PF26622">
    <property type="entry name" value="DUF8199"/>
    <property type="match status" value="1"/>
</dbReference>